<comment type="caution">
    <text evidence="3">The sequence shown here is derived from an EMBL/GenBank/DDBJ whole genome shotgun (WGS) entry which is preliminary data.</text>
</comment>
<dbReference type="RefSeq" id="WP_059375074.1">
    <property type="nucleotide sequence ID" value="NZ_CP061008.1"/>
</dbReference>
<dbReference type="AlphaFoldDB" id="A0A424WJ47"/>
<dbReference type="PRINTS" id="PR00080">
    <property type="entry name" value="SDRFAMILY"/>
</dbReference>
<dbReference type="InterPro" id="IPR036291">
    <property type="entry name" value="NAD(P)-bd_dom_sf"/>
</dbReference>
<dbReference type="InterPro" id="IPR050259">
    <property type="entry name" value="SDR"/>
</dbReference>
<feature type="domain" description="Ketoreductase" evidence="2">
    <location>
        <begin position="14"/>
        <end position="193"/>
    </location>
</feature>
<dbReference type="InterPro" id="IPR002347">
    <property type="entry name" value="SDR_fam"/>
</dbReference>
<comment type="similarity">
    <text evidence="1">Belongs to the short-chain dehydrogenases/reductases (SDR) family.</text>
</comment>
<evidence type="ECO:0000259" key="2">
    <source>
        <dbReference type="SMART" id="SM00822"/>
    </source>
</evidence>
<dbReference type="PANTHER" id="PTHR42879">
    <property type="entry name" value="3-OXOACYL-(ACYL-CARRIER-PROTEIN) REDUCTASE"/>
    <property type="match status" value="1"/>
</dbReference>
<dbReference type="PRINTS" id="PR00081">
    <property type="entry name" value="GDHRDH"/>
</dbReference>
<dbReference type="InterPro" id="IPR020904">
    <property type="entry name" value="Sc_DH/Rdtase_CS"/>
</dbReference>
<evidence type="ECO:0000313" key="3">
    <source>
        <dbReference type="EMBL" id="RPJ93199.1"/>
    </source>
</evidence>
<evidence type="ECO:0000256" key="1">
    <source>
        <dbReference type="ARBA" id="ARBA00006484"/>
    </source>
</evidence>
<name>A0A424WJ47_ALCXX</name>
<accession>A0A424WJ47</accession>
<dbReference type="PANTHER" id="PTHR42879:SF2">
    <property type="entry name" value="3-OXOACYL-[ACYL-CARRIER-PROTEIN] REDUCTASE FABG"/>
    <property type="match status" value="1"/>
</dbReference>
<dbReference type="PROSITE" id="PS00061">
    <property type="entry name" value="ADH_SHORT"/>
    <property type="match status" value="1"/>
</dbReference>
<dbReference type="FunFam" id="3.40.50.720:FF:000084">
    <property type="entry name" value="Short-chain dehydrogenase reductase"/>
    <property type="match status" value="1"/>
</dbReference>
<dbReference type="SMART" id="SM00822">
    <property type="entry name" value="PKS_KR"/>
    <property type="match status" value="1"/>
</dbReference>
<protein>
    <submittedName>
        <fullName evidence="3">SDR family oxidoreductase</fullName>
    </submittedName>
</protein>
<reference evidence="3 4" key="1">
    <citation type="submission" date="2018-08" db="EMBL/GenBank/DDBJ databases">
        <title>Achromobacter xylosoxidans Genome sequencing and assembly.</title>
        <authorList>
            <person name="Wang R."/>
            <person name="Rensing C."/>
            <person name="Li Y."/>
        </authorList>
    </citation>
    <scope>NUCLEOTIDE SEQUENCE [LARGE SCALE GENOMIC DNA]</scope>
    <source>
        <strain evidence="3 4">GD003A</strain>
    </source>
</reference>
<sequence>MQNDMFRLFDLDGRVALVSGGSSGIGKAIGLALARAGASVVLVARREQELACAAGEFEAQGLRARALSCDLADRDALRGFAARAAQPFGAPDILVNASGINVRKPFEDTADEDWDRSLAINLTAPFLLTRALAPAMRERGWGRIVNITSLQCVRAFPDSAPYGASKGGLMQLTRAIAEYWSRHGITCNAIAPGFFETPLTAPVMSDPARVQALAASTMIGRNGRLEDLYGAAVFLASEASAYITGQTLFIDGGFSAR</sequence>
<dbReference type="InterPro" id="IPR057326">
    <property type="entry name" value="KR_dom"/>
</dbReference>
<evidence type="ECO:0000313" key="4">
    <source>
        <dbReference type="Proteomes" id="UP000285324"/>
    </source>
</evidence>
<gene>
    <name evidence="3" type="ORF">DY367_04605</name>
</gene>
<dbReference type="OrthoDB" id="9803333at2"/>
<organism evidence="3 4">
    <name type="scientific">Alcaligenes xylosoxydans xylosoxydans</name>
    <name type="common">Achromobacter xylosoxidans</name>
    <dbReference type="NCBI Taxonomy" id="85698"/>
    <lineage>
        <taxon>Bacteria</taxon>
        <taxon>Pseudomonadati</taxon>
        <taxon>Pseudomonadota</taxon>
        <taxon>Betaproteobacteria</taxon>
        <taxon>Burkholderiales</taxon>
        <taxon>Alcaligenaceae</taxon>
        <taxon>Achromobacter</taxon>
    </lineage>
</organism>
<dbReference type="Gene3D" id="3.40.50.720">
    <property type="entry name" value="NAD(P)-binding Rossmann-like Domain"/>
    <property type="match status" value="1"/>
</dbReference>
<dbReference type="SUPFAM" id="SSF51735">
    <property type="entry name" value="NAD(P)-binding Rossmann-fold domains"/>
    <property type="match status" value="1"/>
</dbReference>
<dbReference type="EMBL" id="QVXO01000004">
    <property type="protein sequence ID" value="RPJ93199.1"/>
    <property type="molecule type" value="Genomic_DNA"/>
</dbReference>
<dbReference type="GO" id="GO:0032787">
    <property type="term" value="P:monocarboxylic acid metabolic process"/>
    <property type="evidence" value="ECO:0007669"/>
    <property type="project" value="UniProtKB-ARBA"/>
</dbReference>
<dbReference type="Pfam" id="PF13561">
    <property type="entry name" value="adh_short_C2"/>
    <property type="match status" value="1"/>
</dbReference>
<dbReference type="Proteomes" id="UP000285324">
    <property type="component" value="Unassembled WGS sequence"/>
</dbReference>
<proteinExistence type="inferred from homology"/>